<name>A0A2H1WTF0_SPOFR</name>
<dbReference type="AlphaFoldDB" id="A0A2H1WTF0"/>
<reference evidence="1" key="1">
    <citation type="submission" date="2016-07" db="EMBL/GenBank/DDBJ databases">
        <authorList>
            <person name="Bretaudeau A."/>
        </authorList>
    </citation>
    <scope>NUCLEOTIDE SEQUENCE</scope>
    <source>
        <strain evidence="1">Rice</strain>
        <tissue evidence="1">Whole body</tissue>
    </source>
</reference>
<sequence length="92" mass="10409">MSYRLENTADGSSFYSFAVRGVFNTSCAETWIHIRHNVFLIVSGILAVKGENHQMTSPDLSEARGSVRLLLTKTHHVPTPPIEPEPRRKYLQ</sequence>
<protein>
    <submittedName>
        <fullName evidence="1">SFRICE_023020</fullName>
    </submittedName>
</protein>
<organism evidence="1">
    <name type="scientific">Spodoptera frugiperda</name>
    <name type="common">Fall armyworm</name>
    <dbReference type="NCBI Taxonomy" id="7108"/>
    <lineage>
        <taxon>Eukaryota</taxon>
        <taxon>Metazoa</taxon>
        <taxon>Ecdysozoa</taxon>
        <taxon>Arthropoda</taxon>
        <taxon>Hexapoda</taxon>
        <taxon>Insecta</taxon>
        <taxon>Pterygota</taxon>
        <taxon>Neoptera</taxon>
        <taxon>Endopterygota</taxon>
        <taxon>Lepidoptera</taxon>
        <taxon>Glossata</taxon>
        <taxon>Ditrysia</taxon>
        <taxon>Noctuoidea</taxon>
        <taxon>Noctuidae</taxon>
        <taxon>Amphipyrinae</taxon>
        <taxon>Spodoptera</taxon>
    </lineage>
</organism>
<proteinExistence type="predicted"/>
<dbReference type="EMBL" id="ODYU01010924">
    <property type="protein sequence ID" value="SOQ56340.1"/>
    <property type="molecule type" value="Genomic_DNA"/>
</dbReference>
<gene>
    <name evidence="1" type="ORF">SFRICE_023020</name>
</gene>
<evidence type="ECO:0000313" key="1">
    <source>
        <dbReference type="EMBL" id="SOQ56340.1"/>
    </source>
</evidence>
<accession>A0A2H1WTF0</accession>